<dbReference type="Proteomes" id="UP001625389">
    <property type="component" value="Unassembled WGS sequence"/>
</dbReference>
<proteinExistence type="predicted"/>
<dbReference type="EMBL" id="JBGQPK010000023">
    <property type="protein sequence ID" value="MFL2029351.1"/>
    <property type="molecule type" value="Genomic_DNA"/>
</dbReference>
<comment type="caution">
    <text evidence="1">The sequence shown here is derived from an EMBL/GenBank/DDBJ whole genome shotgun (WGS) entry which is preliminary data.</text>
</comment>
<protein>
    <submittedName>
        <fullName evidence="1">Uncharacterized protein</fullName>
    </submittedName>
</protein>
<sequence>MEEIATVKFYFWADQKDQYCEQLTDISRIYFDTKLDQAKLATRYADQQTPDFLDIETTTHLYTHILMLAQLWQQQVADFVQHQLTQQKIIGAALNYRLVTRFLSVALTADETQKMDVAALQQLHDLAAVIKTGNDRAIQRLRKSRADFFQITHDPRDFSGRIGPQIDIFAALYANHAVLKLSELDLLNFINSAKNFWQQAPETLAVDRETLLAMVAE</sequence>
<keyword evidence="2" id="KW-1185">Reference proteome</keyword>
<evidence type="ECO:0000313" key="1">
    <source>
        <dbReference type="EMBL" id="MFL2029351.1"/>
    </source>
</evidence>
<organism evidence="1 2">
    <name type="scientific">Loigolactobacillus zhaoyuanensis</name>
    <dbReference type="NCBI Taxonomy" id="2486017"/>
    <lineage>
        <taxon>Bacteria</taxon>
        <taxon>Bacillati</taxon>
        <taxon>Bacillota</taxon>
        <taxon>Bacilli</taxon>
        <taxon>Lactobacillales</taxon>
        <taxon>Lactobacillaceae</taxon>
        <taxon>Loigolactobacillus</taxon>
    </lineage>
</organism>
<gene>
    <name evidence="1" type="ORF">ACEN34_06935</name>
</gene>
<dbReference type="RefSeq" id="WP_125550941.1">
    <property type="nucleotide sequence ID" value="NZ_JBGQPK010000023.1"/>
</dbReference>
<evidence type="ECO:0000313" key="2">
    <source>
        <dbReference type="Proteomes" id="UP001625389"/>
    </source>
</evidence>
<name>A0ABW8UBY9_9LACO</name>
<reference evidence="1 2" key="1">
    <citation type="submission" date="2024-08" db="EMBL/GenBank/DDBJ databases">
        <authorList>
            <person name="Arias E."/>
        </authorList>
    </citation>
    <scope>NUCLEOTIDE SEQUENCE [LARGE SCALE GENOMIC DNA]</scope>
    <source>
        <strain evidence="1 2">FAM 25317</strain>
    </source>
</reference>
<accession>A0ABW8UBY9</accession>